<evidence type="ECO:0000313" key="1">
    <source>
        <dbReference type="EMBL" id="CAD7433503.1"/>
    </source>
</evidence>
<reference evidence="1" key="1">
    <citation type="submission" date="2020-11" db="EMBL/GenBank/DDBJ databases">
        <authorList>
            <person name="Tran Van P."/>
        </authorList>
    </citation>
    <scope>NUCLEOTIDE SEQUENCE</scope>
</reference>
<sequence length="91" mass="10425">MPRYCPVEQGHTGRMYSPCPEHRALTGVDQRSWFTRVTSQGKQGVQVLPLRENKERVQAKDPPAHYLNKLRTYLDPKASRSSRVSTPAMFP</sequence>
<dbReference type="EMBL" id="OB796499">
    <property type="protein sequence ID" value="CAD7433503.1"/>
    <property type="molecule type" value="Genomic_DNA"/>
</dbReference>
<name>A0A7R9EIX4_9NEOP</name>
<organism evidence="1">
    <name type="scientific">Timema monikensis</name>
    <dbReference type="NCBI Taxonomy" id="170555"/>
    <lineage>
        <taxon>Eukaryota</taxon>
        <taxon>Metazoa</taxon>
        <taxon>Ecdysozoa</taxon>
        <taxon>Arthropoda</taxon>
        <taxon>Hexapoda</taxon>
        <taxon>Insecta</taxon>
        <taxon>Pterygota</taxon>
        <taxon>Neoptera</taxon>
        <taxon>Polyneoptera</taxon>
        <taxon>Phasmatodea</taxon>
        <taxon>Timematodea</taxon>
        <taxon>Timematoidea</taxon>
        <taxon>Timematidae</taxon>
        <taxon>Timema</taxon>
    </lineage>
</organism>
<proteinExistence type="predicted"/>
<gene>
    <name evidence="1" type="ORF">TMSB3V08_LOCUS10176</name>
</gene>
<accession>A0A7R9EIX4</accession>
<protein>
    <submittedName>
        <fullName evidence="1">Uncharacterized protein</fullName>
    </submittedName>
</protein>
<dbReference type="AlphaFoldDB" id="A0A7R9EIX4"/>